<name>A0A8S4R384_9NEOP</name>
<sequence>MEREFRDYQRDKQSAAKTALRQLLLETRSITHRSMAAVRESPAAMTSVQDTLKHDAREQGGADQGTRRWITSPRSDSRSSRRTSRSWRRRARRRRPPPPSRRAALSSDSQLQARAISSHRRL</sequence>
<gene>
    <name evidence="2" type="primary">jg23127</name>
    <name evidence="2" type="ORF">PAEG_LOCUS7632</name>
</gene>
<dbReference type="EMBL" id="CAKXAJ010022429">
    <property type="protein sequence ID" value="CAH2227098.1"/>
    <property type="molecule type" value="Genomic_DNA"/>
</dbReference>
<feature type="compositionally biased region" description="Basic and acidic residues" evidence="1">
    <location>
        <begin position="51"/>
        <end position="60"/>
    </location>
</feature>
<dbReference type="Gene3D" id="1.10.10.440">
    <property type="entry name" value="FF domain"/>
    <property type="match status" value="1"/>
</dbReference>
<keyword evidence="3" id="KW-1185">Reference proteome</keyword>
<protein>
    <submittedName>
        <fullName evidence="2">Jg23127 protein</fullName>
    </submittedName>
</protein>
<proteinExistence type="predicted"/>
<dbReference type="AlphaFoldDB" id="A0A8S4R384"/>
<reference evidence="2" key="1">
    <citation type="submission" date="2022-03" db="EMBL/GenBank/DDBJ databases">
        <authorList>
            <person name="Lindestad O."/>
        </authorList>
    </citation>
    <scope>NUCLEOTIDE SEQUENCE</scope>
</reference>
<dbReference type="Proteomes" id="UP000838756">
    <property type="component" value="Unassembled WGS sequence"/>
</dbReference>
<dbReference type="OrthoDB" id="63972at2759"/>
<evidence type="ECO:0000256" key="1">
    <source>
        <dbReference type="SAM" id="MobiDB-lite"/>
    </source>
</evidence>
<feature type="region of interest" description="Disordered" evidence="1">
    <location>
        <begin position="35"/>
        <end position="122"/>
    </location>
</feature>
<evidence type="ECO:0000313" key="3">
    <source>
        <dbReference type="Proteomes" id="UP000838756"/>
    </source>
</evidence>
<dbReference type="InterPro" id="IPR036517">
    <property type="entry name" value="FF_domain_sf"/>
</dbReference>
<feature type="compositionally biased region" description="Basic residues" evidence="1">
    <location>
        <begin position="80"/>
        <end position="96"/>
    </location>
</feature>
<organism evidence="2 3">
    <name type="scientific">Pararge aegeria aegeria</name>
    <dbReference type="NCBI Taxonomy" id="348720"/>
    <lineage>
        <taxon>Eukaryota</taxon>
        <taxon>Metazoa</taxon>
        <taxon>Ecdysozoa</taxon>
        <taxon>Arthropoda</taxon>
        <taxon>Hexapoda</taxon>
        <taxon>Insecta</taxon>
        <taxon>Pterygota</taxon>
        <taxon>Neoptera</taxon>
        <taxon>Endopterygota</taxon>
        <taxon>Lepidoptera</taxon>
        <taxon>Glossata</taxon>
        <taxon>Ditrysia</taxon>
        <taxon>Papilionoidea</taxon>
        <taxon>Nymphalidae</taxon>
        <taxon>Satyrinae</taxon>
        <taxon>Satyrini</taxon>
        <taxon>Parargina</taxon>
        <taxon>Pararge</taxon>
    </lineage>
</organism>
<accession>A0A8S4R384</accession>
<evidence type="ECO:0000313" key="2">
    <source>
        <dbReference type="EMBL" id="CAH2227098.1"/>
    </source>
</evidence>
<comment type="caution">
    <text evidence="2">The sequence shown here is derived from an EMBL/GenBank/DDBJ whole genome shotgun (WGS) entry which is preliminary data.</text>
</comment>